<dbReference type="PANTHER" id="PTHR12292">
    <property type="entry name" value="RWD DOMAIN-CONTAINING PROTEIN"/>
    <property type="match status" value="1"/>
</dbReference>
<evidence type="ECO:0000259" key="2">
    <source>
        <dbReference type="PROSITE" id="PS50908"/>
    </source>
</evidence>
<dbReference type="AlphaFoldDB" id="A0A232LU97"/>
<organism evidence="3 4">
    <name type="scientific">Elaphomyces granulatus</name>
    <dbReference type="NCBI Taxonomy" id="519963"/>
    <lineage>
        <taxon>Eukaryota</taxon>
        <taxon>Fungi</taxon>
        <taxon>Dikarya</taxon>
        <taxon>Ascomycota</taxon>
        <taxon>Pezizomycotina</taxon>
        <taxon>Eurotiomycetes</taxon>
        <taxon>Eurotiomycetidae</taxon>
        <taxon>Eurotiales</taxon>
        <taxon>Elaphomycetaceae</taxon>
        <taxon>Elaphomyces</taxon>
    </lineage>
</organism>
<dbReference type="InterPro" id="IPR006575">
    <property type="entry name" value="RWD_dom"/>
</dbReference>
<keyword evidence="4" id="KW-1185">Reference proteome</keyword>
<feature type="domain" description="RWD" evidence="2">
    <location>
        <begin position="8"/>
        <end position="121"/>
    </location>
</feature>
<feature type="region of interest" description="Disordered" evidence="1">
    <location>
        <begin position="169"/>
        <end position="191"/>
    </location>
</feature>
<evidence type="ECO:0000313" key="4">
    <source>
        <dbReference type="Proteomes" id="UP000243515"/>
    </source>
</evidence>
<dbReference type="InterPro" id="IPR040213">
    <property type="entry name" value="GIR2-like"/>
</dbReference>
<reference evidence="3 4" key="1">
    <citation type="journal article" date="2015" name="Environ. Microbiol.">
        <title>Metagenome sequence of Elaphomyces granulatus from sporocarp tissue reveals Ascomycota ectomycorrhizal fingerprints of genome expansion and a Proteobacteria-rich microbiome.</title>
        <authorList>
            <person name="Quandt C.A."/>
            <person name="Kohler A."/>
            <person name="Hesse C.N."/>
            <person name="Sharpton T.J."/>
            <person name="Martin F."/>
            <person name="Spatafora J.W."/>
        </authorList>
    </citation>
    <scope>NUCLEOTIDE SEQUENCE [LARGE SCALE GENOMIC DNA]</scope>
    <source>
        <strain evidence="3 4">OSC145934</strain>
    </source>
</reference>
<evidence type="ECO:0000313" key="3">
    <source>
        <dbReference type="EMBL" id="OXV07407.1"/>
    </source>
</evidence>
<comment type="caution">
    <text evidence="3">The sequence shown here is derived from an EMBL/GenBank/DDBJ whole genome shotgun (WGS) entry which is preliminary data.</text>
</comment>
<dbReference type="InterPro" id="IPR016135">
    <property type="entry name" value="UBQ-conjugating_enzyme/RWD"/>
</dbReference>
<protein>
    <recommendedName>
        <fullName evidence="2">RWD domain-containing protein</fullName>
    </recommendedName>
</protein>
<dbReference type="PROSITE" id="PS50908">
    <property type="entry name" value="RWD"/>
    <property type="match status" value="1"/>
</dbReference>
<dbReference type="OrthoDB" id="277175at2759"/>
<dbReference type="Proteomes" id="UP000243515">
    <property type="component" value="Unassembled WGS sequence"/>
</dbReference>
<dbReference type="Gene3D" id="3.10.110.10">
    <property type="entry name" value="Ubiquitin Conjugating Enzyme"/>
    <property type="match status" value="1"/>
</dbReference>
<evidence type="ECO:0000256" key="1">
    <source>
        <dbReference type="SAM" id="MobiDB-lite"/>
    </source>
</evidence>
<dbReference type="Pfam" id="PF05773">
    <property type="entry name" value="RWD"/>
    <property type="match status" value="1"/>
</dbReference>
<dbReference type="SMART" id="SM00591">
    <property type="entry name" value="RWD"/>
    <property type="match status" value="1"/>
</dbReference>
<dbReference type="SUPFAM" id="SSF54495">
    <property type="entry name" value="UBC-like"/>
    <property type="match status" value="1"/>
</dbReference>
<accession>A0A232LU97</accession>
<dbReference type="EMBL" id="NPHW01004878">
    <property type="protein sequence ID" value="OXV07407.1"/>
    <property type="molecule type" value="Genomic_DNA"/>
</dbReference>
<gene>
    <name evidence="3" type="ORF">Egran_04826</name>
</gene>
<sequence>MGRDEQIEEREVLESIFSDEITDISDTAYRISIKLDVVDENGSDLEPPAIILQVSYPEEYPDVAPDLEISGPPNALKHPRFDMQEDRNILLEALQSSIAENLGMAMVFTIVSTLKECAETLISERAAAAQAEIEREIARADEEENRKFQGTLVTRESFLKWREMFKKEMDEEEQRKREEKEAEDKKRRFTVKEEKKMTGRQLWERGLAEKGDYDEEGYEDILVGTEKMKIAA</sequence>
<proteinExistence type="predicted"/>
<name>A0A232LU97_9EURO</name>
<dbReference type="FunFam" id="3.10.110.10:FF:000075">
    <property type="entry name" value="RWD domain-containing protein (Gir2)"/>
    <property type="match status" value="1"/>
</dbReference>